<name>A0ABP9WMK4_9GAMM</name>
<organism evidence="8 9">
    <name type="scientific">Microbulbifer aestuariivivens</name>
    <dbReference type="NCBI Taxonomy" id="1908308"/>
    <lineage>
        <taxon>Bacteria</taxon>
        <taxon>Pseudomonadati</taxon>
        <taxon>Pseudomonadota</taxon>
        <taxon>Gammaproteobacteria</taxon>
        <taxon>Cellvibrionales</taxon>
        <taxon>Microbulbiferaceae</taxon>
        <taxon>Microbulbifer</taxon>
    </lineage>
</organism>
<dbReference type="Proteomes" id="UP001408594">
    <property type="component" value="Unassembled WGS sequence"/>
</dbReference>
<keyword evidence="4" id="KW-0378">Hydrolase</keyword>
<evidence type="ECO:0000256" key="1">
    <source>
        <dbReference type="ARBA" id="ARBA00001561"/>
    </source>
</evidence>
<dbReference type="SUPFAM" id="SSF55846">
    <property type="entry name" value="N-acetylmuramoyl-L-alanine amidase-like"/>
    <property type="match status" value="1"/>
</dbReference>
<proteinExistence type="inferred from homology"/>
<dbReference type="CDD" id="cd06583">
    <property type="entry name" value="PGRP"/>
    <property type="match status" value="1"/>
</dbReference>
<comment type="catalytic activity">
    <reaction evidence="1">
        <text>Hydrolyzes the link between N-acetylmuramoyl residues and L-amino acid residues in certain cell-wall glycopeptides.</text>
        <dbReference type="EC" id="3.5.1.28"/>
    </reaction>
</comment>
<dbReference type="SUPFAM" id="SSF47090">
    <property type="entry name" value="PGBD-like"/>
    <property type="match status" value="1"/>
</dbReference>
<dbReference type="EMBL" id="BAABRT010000006">
    <property type="protein sequence ID" value="GAA5524433.1"/>
    <property type="molecule type" value="Genomic_DNA"/>
</dbReference>
<dbReference type="InterPro" id="IPR036365">
    <property type="entry name" value="PGBD-like_sf"/>
</dbReference>
<dbReference type="PANTHER" id="PTHR30417">
    <property type="entry name" value="N-ACETYLMURAMOYL-L-ALANINE AMIDASE AMID"/>
    <property type="match status" value="1"/>
</dbReference>
<keyword evidence="5" id="KW-0961">Cell wall biogenesis/degradation</keyword>
<dbReference type="EC" id="3.5.1.28" evidence="3"/>
<dbReference type="PANTHER" id="PTHR30417:SF1">
    <property type="entry name" value="N-ACETYLMURAMOYL-L-ALANINE AMIDASE AMID"/>
    <property type="match status" value="1"/>
</dbReference>
<evidence type="ECO:0000256" key="5">
    <source>
        <dbReference type="ARBA" id="ARBA00023316"/>
    </source>
</evidence>
<gene>
    <name evidence="8" type="primary">amiD</name>
    <name evidence="8" type="ORF">Maes01_00990</name>
</gene>
<accession>A0ABP9WMK4</accession>
<evidence type="ECO:0000313" key="9">
    <source>
        <dbReference type="Proteomes" id="UP001408594"/>
    </source>
</evidence>
<dbReference type="InterPro" id="IPR036505">
    <property type="entry name" value="Amidase/PGRP_sf"/>
</dbReference>
<feature type="chain" id="PRO_5047084793" description="N-acetylmuramoyl-L-alanine amidase" evidence="6">
    <location>
        <begin position="24"/>
        <end position="330"/>
    </location>
</feature>
<keyword evidence="9" id="KW-1185">Reference proteome</keyword>
<comment type="caution">
    <text evidence="8">The sequence shown here is derived from an EMBL/GenBank/DDBJ whole genome shotgun (WGS) entry which is preliminary data.</text>
</comment>
<dbReference type="InterPro" id="IPR036366">
    <property type="entry name" value="PGBDSf"/>
</dbReference>
<evidence type="ECO:0000256" key="4">
    <source>
        <dbReference type="ARBA" id="ARBA00022801"/>
    </source>
</evidence>
<sequence>MSSSFRVKRSLGKLALLTIAAVAGTLTLAGCAGNGSKSARGDYKVEWVESQNASERVRFLVMHFTTINFDESLRALTLPSSAPVSSHYLVPENNDPSYPHPDLRVYQLVDESRRAWHAGPARWEDRDQINDQSIGIEIVNSAHCHPPVETSTEEIGEEICFFPEFDPEQMELVIALSQDILARYPDISPTRVVGHGDVVPERKIDPGPRFPWQQLAKAGISAWYEEEAVKRHMEYLKGNSSSDRDSIRRRFAQWLADYGYGIDPENASEEDITLYTRAFQYHFRPWKVDGEVDNHSRAILLALLEKYFPDKLSGYPDLQSTLLAELENPG</sequence>
<feature type="domain" description="N-acetylmuramoyl-L-alanine amidase" evidence="7">
    <location>
        <begin position="43"/>
        <end position="207"/>
    </location>
</feature>
<dbReference type="Gene3D" id="3.40.80.10">
    <property type="entry name" value="Peptidoglycan recognition protein-like"/>
    <property type="match status" value="1"/>
</dbReference>
<evidence type="ECO:0000256" key="2">
    <source>
        <dbReference type="ARBA" id="ARBA00007553"/>
    </source>
</evidence>
<dbReference type="InterPro" id="IPR051206">
    <property type="entry name" value="NAMLAA_amidase_2"/>
</dbReference>
<evidence type="ECO:0000256" key="3">
    <source>
        <dbReference type="ARBA" id="ARBA00011901"/>
    </source>
</evidence>
<protein>
    <recommendedName>
        <fullName evidence="3">N-acetylmuramoyl-L-alanine amidase</fullName>
        <ecNumber evidence="3">3.5.1.28</ecNumber>
    </recommendedName>
</protein>
<reference evidence="8 9" key="1">
    <citation type="submission" date="2024-02" db="EMBL/GenBank/DDBJ databases">
        <title>Microbulbifer aestuariivivens NBRC 112533.</title>
        <authorList>
            <person name="Ichikawa N."/>
            <person name="Katano-Makiyama Y."/>
            <person name="Hidaka K."/>
        </authorList>
    </citation>
    <scope>NUCLEOTIDE SEQUENCE [LARGE SCALE GENOMIC DNA]</scope>
    <source>
        <strain evidence="8 9">NBRC 112533</strain>
    </source>
</reference>
<dbReference type="Pfam" id="PF01510">
    <property type="entry name" value="Amidase_2"/>
    <property type="match status" value="1"/>
</dbReference>
<dbReference type="Gene3D" id="1.10.101.10">
    <property type="entry name" value="PGBD-like superfamily/PGBD"/>
    <property type="match status" value="1"/>
</dbReference>
<keyword evidence="6" id="KW-0732">Signal</keyword>
<dbReference type="RefSeq" id="WP_345549412.1">
    <property type="nucleotide sequence ID" value="NZ_BAABRT010000006.1"/>
</dbReference>
<dbReference type="SMART" id="SM00644">
    <property type="entry name" value="Ami_2"/>
    <property type="match status" value="1"/>
</dbReference>
<dbReference type="PROSITE" id="PS51257">
    <property type="entry name" value="PROKAR_LIPOPROTEIN"/>
    <property type="match status" value="1"/>
</dbReference>
<feature type="signal peptide" evidence="6">
    <location>
        <begin position="1"/>
        <end position="23"/>
    </location>
</feature>
<dbReference type="InterPro" id="IPR002502">
    <property type="entry name" value="Amidase_domain"/>
</dbReference>
<evidence type="ECO:0000259" key="7">
    <source>
        <dbReference type="SMART" id="SM00644"/>
    </source>
</evidence>
<evidence type="ECO:0000256" key="6">
    <source>
        <dbReference type="SAM" id="SignalP"/>
    </source>
</evidence>
<evidence type="ECO:0000313" key="8">
    <source>
        <dbReference type="EMBL" id="GAA5524433.1"/>
    </source>
</evidence>
<comment type="similarity">
    <text evidence="2">Belongs to the N-acetylmuramoyl-L-alanine amidase 2 family.</text>
</comment>